<dbReference type="PANTHER" id="PTHR24036:SF5">
    <property type="entry name" value="THROMBOMODULIN"/>
    <property type="match status" value="1"/>
</dbReference>
<dbReference type="AlphaFoldDB" id="A0A1B0G3I2"/>
<dbReference type="PROSITE" id="PS51549">
    <property type="entry name" value="DM13"/>
    <property type="match status" value="1"/>
</dbReference>
<keyword evidence="1" id="KW-0677">Repeat</keyword>
<dbReference type="Proteomes" id="UP000092444">
    <property type="component" value="Unassembled WGS sequence"/>
</dbReference>
<sequence length="173" mass="19338">MFSAISSIATNLQVFEQHGYEQRNILKTLRQVKERKRRTPSASSATSCTIIINVFDALKSLHLFKVLNSGHTTTTTCRLIRLLFAALILSCCCLQNAYGRAPPEPYYGRYVGQFTNFAHGIKGSVYAVDESTLFVKSFAYDGTGPDAFFWVGKTPRPSPEGYIIPYPEDYTGM</sequence>
<dbReference type="VEuPathDB" id="VectorBase:GMOY007881"/>
<name>A0A1B0G3I2_GLOMM</name>
<organism evidence="3 4">
    <name type="scientific">Glossina morsitans morsitans</name>
    <name type="common">Savannah tsetse fly</name>
    <dbReference type="NCBI Taxonomy" id="37546"/>
    <lineage>
        <taxon>Eukaryota</taxon>
        <taxon>Metazoa</taxon>
        <taxon>Ecdysozoa</taxon>
        <taxon>Arthropoda</taxon>
        <taxon>Hexapoda</taxon>
        <taxon>Insecta</taxon>
        <taxon>Pterygota</taxon>
        <taxon>Neoptera</taxon>
        <taxon>Endopterygota</taxon>
        <taxon>Diptera</taxon>
        <taxon>Brachycera</taxon>
        <taxon>Muscomorpha</taxon>
        <taxon>Hippoboscoidea</taxon>
        <taxon>Glossinidae</taxon>
        <taxon>Glossina</taxon>
    </lineage>
</organism>
<reference evidence="3" key="1">
    <citation type="submission" date="2020-05" db="UniProtKB">
        <authorList>
            <consortium name="EnsemblMetazoa"/>
        </authorList>
    </citation>
    <scope>IDENTIFICATION</scope>
    <source>
        <strain evidence="3">Yale</strain>
    </source>
</reference>
<dbReference type="Pfam" id="PF10517">
    <property type="entry name" value="DM13"/>
    <property type="match status" value="1"/>
</dbReference>
<accession>A0A1B0G3I2</accession>
<dbReference type="EnsemblMetazoa" id="GMOY007881-RA">
    <property type="protein sequence ID" value="GMOY007881-PA"/>
    <property type="gene ID" value="GMOY007881"/>
</dbReference>
<keyword evidence="4" id="KW-1185">Reference proteome</keyword>
<dbReference type="PANTHER" id="PTHR24036">
    <property type="entry name" value="SKELETOR-RELATED"/>
    <property type="match status" value="1"/>
</dbReference>
<protein>
    <recommendedName>
        <fullName evidence="2">DM13 domain-containing protein</fullName>
    </recommendedName>
</protein>
<evidence type="ECO:0000313" key="4">
    <source>
        <dbReference type="Proteomes" id="UP000092444"/>
    </source>
</evidence>
<evidence type="ECO:0000256" key="1">
    <source>
        <dbReference type="ARBA" id="ARBA00022737"/>
    </source>
</evidence>
<dbReference type="InterPro" id="IPR052126">
    <property type="entry name" value="Spindle_Org/Thrombomodulin"/>
</dbReference>
<evidence type="ECO:0000259" key="2">
    <source>
        <dbReference type="PROSITE" id="PS51549"/>
    </source>
</evidence>
<feature type="domain" description="DM13" evidence="2">
    <location>
        <begin position="108"/>
        <end position="173"/>
    </location>
</feature>
<proteinExistence type="predicted"/>
<dbReference type="InterPro" id="IPR019545">
    <property type="entry name" value="DM13_domain"/>
</dbReference>
<dbReference type="EMBL" id="CCAG010011507">
    <property type="status" value="NOT_ANNOTATED_CDS"/>
    <property type="molecule type" value="Genomic_DNA"/>
</dbReference>
<evidence type="ECO:0000313" key="3">
    <source>
        <dbReference type="EnsemblMetazoa" id="GMOY007881-PA"/>
    </source>
</evidence>